<evidence type="ECO:0000256" key="2">
    <source>
        <dbReference type="ARBA" id="ARBA00022598"/>
    </source>
</evidence>
<dbReference type="EMBL" id="JAAAHW010009915">
    <property type="protein sequence ID" value="KAF9934489.1"/>
    <property type="molecule type" value="Genomic_DNA"/>
</dbReference>
<evidence type="ECO:0000313" key="9">
    <source>
        <dbReference type="Proteomes" id="UP000749646"/>
    </source>
</evidence>
<protein>
    <recommendedName>
        <fullName evidence="7">ATP-dependent DNA ligase family profile domain-containing protein</fullName>
    </recommendedName>
</protein>
<feature type="compositionally biased region" description="Low complexity" evidence="6">
    <location>
        <begin position="93"/>
        <end position="106"/>
    </location>
</feature>
<evidence type="ECO:0000313" key="8">
    <source>
        <dbReference type="EMBL" id="KAF9934489.1"/>
    </source>
</evidence>
<dbReference type="AlphaFoldDB" id="A0A9P6LSN5"/>
<evidence type="ECO:0000256" key="1">
    <source>
        <dbReference type="ARBA" id="ARBA00001968"/>
    </source>
</evidence>
<feature type="compositionally biased region" description="Low complexity" evidence="6">
    <location>
        <begin position="34"/>
        <end position="47"/>
    </location>
</feature>
<dbReference type="PANTHER" id="PTHR47810:SF1">
    <property type="entry name" value="DNA LIGASE B"/>
    <property type="match status" value="1"/>
</dbReference>
<dbReference type="Pfam" id="PF01068">
    <property type="entry name" value="DNA_ligase_A_M"/>
    <property type="match status" value="1"/>
</dbReference>
<dbReference type="Gene3D" id="2.40.50.140">
    <property type="entry name" value="Nucleic acid-binding proteins"/>
    <property type="match status" value="1"/>
</dbReference>
<dbReference type="GO" id="GO:0006281">
    <property type="term" value="P:DNA repair"/>
    <property type="evidence" value="ECO:0007669"/>
    <property type="project" value="UniProtKB-KW"/>
</dbReference>
<evidence type="ECO:0000256" key="6">
    <source>
        <dbReference type="SAM" id="MobiDB-lite"/>
    </source>
</evidence>
<dbReference type="SUPFAM" id="SSF56091">
    <property type="entry name" value="DNA ligase/mRNA capping enzyme, catalytic domain"/>
    <property type="match status" value="1"/>
</dbReference>
<feature type="region of interest" description="Disordered" evidence="6">
    <location>
        <begin position="392"/>
        <end position="419"/>
    </location>
</feature>
<name>A0A9P6LSN5_9FUNG</name>
<dbReference type="InterPro" id="IPR050326">
    <property type="entry name" value="NAD_dep_DNA_ligaseB"/>
</dbReference>
<feature type="compositionally biased region" description="Basic residues" evidence="6">
    <location>
        <begin position="1"/>
        <end position="10"/>
    </location>
</feature>
<feature type="compositionally biased region" description="Polar residues" evidence="6">
    <location>
        <begin position="397"/>
        <end position="415"/>
    </location>
</feature>
<reference evidence="8" key="1">
    <citation type="journal article" date="2020" name="Fungal Divers.">
        <title>Resolving the Mortierellaceae phylogeny through synthesis of multi-gene phylogenetics and phylogenomics.</title>
        <authorList>
            <person name="Vandepol N."/>
            <person name="Liber J."/>
            <person name="Desiro A."/>
            <person name="Na H."/>
            <person name="Kennedy M."/>
            <person name="Barry K."/>
            <person name="Grigoriev I.V."/>
            <person name="Miller A.N."/>
            <person name="O'Donnell K."/>
            <person name="Stajich J.E."/>
            <person name="Bonito G."/>
        </authorList>
    </citation>
    <scope>NUCLEOTIDE SEQUENCE</scope>
    <source>
        <strain evidence="8">MES-2147</strain>
    </source>
</reference>
<dbReference type="Proteomes" id="UP000749646">
    <property type="component" value="Unassembled WGS sequence"/>
</dbReference>
<gene>
    <name evidence="8" type="ORF">BGZ65_003740</name>
</gene>
<dbReference type="SUPFAM" id="SSF50249">
    <property type="entry name" value="Nucleic acid-binding proteins"/>
    <property type="match status" value="1"/>
</dbReference>
<keyword evidence="3" id="KW-0235">DNA replication</keyword>
<feature type="domain" description="ATP-dependent DNA ligase family profile" evidence="7">
    <location>
        <begin position="419"/>
        <end position="692"/>
    </location>
</feature>
<dbReference type="GO" id="GO:0006260">
    <property type="term" value="P:DNA replication"/>
    <property type="evidence" value="ECO:0007669"/>
    <property type="project" value="UniProtKB-KW"/>
</dbReference>
<evidence type="ECO:0000259" key="7">
    <source>
        <dbReference type="Pfam" id="PF01068"/>
    </source>
</evidence>
<dbReference type="InterPro" id="IPR012340">
    <property type="entry name" value="NA-bd_OB-fold"/>
</dbReference>
<keyword evidence="5" id="KW-0234">DNA repair</keyword>
<feature type="non-terminal residue" evidence="8">
    <location>
        <position position="1"/>
    </location>
</feature>
<proteinExistence type="predicted"/>
<keyword evidence="9" id="KW-1185">Reference proteome</keyword>
<feature type="compositionally biased region" description="Low complexity" evidence="6">
    <location>
        <begin position="64"/>
        <end position="77"/>
    </location>
</feature>
<feature type="region of interest" description="Disordered" evidence="6">
    <location>
        <begin position="1"/>
        <end position="174"/>
    </location>
</feature>
<dbReference type="GO" id="GO:0005524">
    <property type="term" value="F:ATP binding"/>
    <property type="evidence" value="ECO:0007669"/>
    <property type="project" value="InterPro"/>
</dbReference>
<feature type="region of interest" description="Disordered" evidence="6">
    <location>
        <begin position="233"/>
        <end position="260"/>
    </location>
</feature>
<accession>A0A9P6LSN5</accession>
<evidence type="ECO:0000256" key="4">
    <source>
        <dbReference type="ARBA" id="ARBA00022763"/>
    </source>
</evidence>
<comment type="caution">
    <text evidence="8">The sequence shown here is derived from an EMBL/GenBank/DDBJ whole genome shotgun (WGS) entry which is preliminary data.</text>
</comment>
<evidence type="ECO:0000256" key="5">
    <source>
        <dbReference type="ARBA" id="ARBA00023204"/>
    </source>
</evidence>
<dbReference type="OrthoDB" id="411785at2759"/>
<dbReference type="Gene3D" id="3.30.470.30">
    <property type="entry name" value="DNA ligase/mRNA capping enzyme"/>
    <property type="match status" value="1"/>
</dbReference>
<dbReference type="GO" id="GO:0006310">
    <property type="term" value="P:DNA recombination"/>
    <property type="evidence" value="ECO:0007669"/>
    <property type="project" value="InterPro"/>
</dbReference>
<organism evidence="8 9">
    <name type="scientific">Modicella reniformis</name>
    <dbReference type="NCBI Taxonomy" id="1440133"/>
    <lineage>
        <taxon>Eukaryota</taxon>
        <taxon>Fungi</taxon>
        <taxon>Fungi incertae sedis</taxon>
        <taxon>Mucoromycota</taxon>
        <taxon>Mortierellomycotina</taxon>
        <taxon>Mortierellomycetes</taxon>
        <taxon>Mortierellales</taxon>
        <taxon>Mortierellaceae</taxon>
        <taxon>Modicella</taxon>
    </lineage>
</organism>
<comment type="cofactor">
    <cofactor evidence="1">
        <name>a divalent metal cation</name>
        <dbReference type="ChEBI" id="CHEBI:60240"/>
    </cofactor>
</comment>
<dbReference type="PANTHER" id="PTHR47810">
    <property type="entry name" value="DNA LIGASE"/>
    <property type="match status" value="1"/>
</dbReference>
<evidence type="ECO:0000256" key="3">
    <source>
        <dbReference type="ARBA" id="ARBA00022705"/>
    </source>
</evidence>
<sequence>SAAPKPRKPKAATSVKTDSELKKSAAPKPRKTKAATSAKTTKTAPTADSELKEPAVPKPRKTKAATSAKTTKSAPTADSELKAPAPKPRKTKAATSAKTKKTAPTADSELKEPAAPKPRKTKAATSAKTDSELKKPAAPKPRKTKAAASSKQDDITTSNQSTIPDYKHSKRSPPEDLDALQVLVERLLPTNSKLEKREILSQHPQQAPLLAWIYDPLRQFHVSSSNLLKYAQSRAQQQDDTEDIAEKRTKGKGKGKGSDQISVCENTAQTLGQGYDTLPMLLNALSTRAITGHTALDTILLFMTRFCGNDINRNAKSQIHQVPTAQLLSTPRSKLLLKILDKSLKSGCSVGMIREVYPNLIPGFYVALGHSLNLKEARSMFGEASDITVENKKSKTAKANAQAPSTDDSQDSDAGQQERERWFASRKLDGVRCLVRVDRLTGGIETLSRNGNNFESLGSIQASLLEAMARGNGSYEGSGRWDRFFARVMGLDIQSDLKRRDSGTADMLPEQLIFDGEVCIFSKEPLLDTENKKMKENVEDEGSVVIGGGDDEFGRENFLKASGLVRRGCSENSDNSDEETARKGDDGSETFVYCIFDCLTGKEFTDRKGIRPFSDRIQGVARALYKDDGMMHEGDSNASARLLRILKQTEIKTYKQLEEMITMGMKRGWEGIMLRKDIGYQGKRSRSLYKIKQFQDAEFVVQKAMLGSMRLPLHGHFEERDNVLTNVVILHRGNRVRVGSGFSAEDRIKFGKDPSLIIGKTITVQYFEESKALAAGPAATVSAKKDETAPAQDGEVCSLRFPTVKAIYDKGSRDI</sequence>
<keyword evidence="4" id="KW-0227">DNA damage</keyword>
<dbReference type="InterPro" id="IPR012310">
    <property type="entry name" value="DNA_ligase_ATP-dep_cent"/>
</dbReference>
<dbReference type="GO" id="GO:0003910">
    <property type="term" value="F:DNA ligase (ATP) activity"/>
    <property type="evidence" value="ECO:0007669"/>
    <property type="project" value="InterPro"/>
</dbReference>
<keyword evidence="2" id="KW-0436">Ligase</keyword>